<dbReference type="RefSeq" id="WP_202102873.1">
    <property type="nucleotide sequence ID" value="NZ_JAERTY010000005.1"/>
</dbReference>
<proteinExistence type="predicted"/>
<evidence type="ECO:0008006" key="3">
    <source>
        <dbReference type="Google" id="ProtNLM"/>
    </source>
</evidence>
<comment type="caution">
    <text evidence="1">The sequence shown here is derived from an EMBL/GenBank/DDBJ whole genome shotgun (WGS) entry which is preliminary data.</text>
</comment>
<keyword evidence="2" id="KW-1185">Reference proteome</keyword>
<reference evidence="1 2" key="1">
    <citation type="submission" date="2021-01" db="EMBL/GenBank/DDBJ databases">
        <title>C459-1 draft genome sequence.</title>
        <authorList>
            <person name="Zhang X.-F."/>
        </authorList>
    </citation>
    <scope>NUCLEOTIDE SEQUENCE [LARGE SCALE GENOMIC DNA]</scope>
    <source>
        <strain evidence="2">C459-1</strain>
    </source>
</reference>
<sequence length="191" mass="21862">MFWYTSQRKEKGRKIVTLAIVSLVIAMHSSCGSPSSETKTTTVIQQFDLPSFFQQEIARLDSLQPKIKKTVSEDRVSETKELVIAAWDKELASFLAVDLNKPAYRGTYRKDSIGNTVKYTVTDPSLDLSLLEIVYTDQIPTTFIIKKSTKNLLYNTSEHLEYVKGKRYTIDKLQSVKMLGDRHYRIEGIIE</sequence>
<organism evidence="1 2">
    <name type="scientific">Sphingobacterium faecale</name>
    <dbReference type="NCBI Taxonomy" id="2803775"/>
    <lineage>
        <taxon>Bacteria</taxon>
        <taxon>Pseudomonadati</taxon>
        <taxon>Bacteroidota</taxon>
        <taxon>Sphingobacteriia</taxon>
        <taxon>Sphingobacteriales</taxon>
        <taxon>Sphingobacteriaceae</taxon>
        <taxon>Sphingobacterium</taxon>
    </lineage>
</organism>
<evidence type="ECO:0000313" key="2">
    <source>
        <dbReference type="Proteomes" id="UP000625283"/>
    </source>
</evidence>
<protein>
    <recommendedName>
        <fullName evidence="3">DUF4309 domain-containing protein</fullName>
    </recommendedName>
</protein>
<gene>
    <name evidence="1" type="ORF">JKG61_10165</name>
</gene>
<evidence type="ECO:0000313" key="1">
    <source>
        <dbReference type="EMBL" id="MBL1409115.1"/>
    </source>
</evidence>
<dbReference type="Proteomes" id="UP000625283">
    <property type="component" value="Unassembled WGS sequence"/>
</dbReference>
<accession>A0ABS1R328</accession>
<dbReference type="EMBL" id="JAERTY010000005">
    <property type="protein sequence ID" value="MBL1409115.1"/>
    <property type="molecule type" value="Genomic_DNA"/>
</dbReference>
<name>A0ABS1R328_9SPHI</name>